<evidence type="ECO:0000256" key="1">
    <source>
        <dbReference type="ARBA" id="ARBA00022722"/>
    </source>
</evidence>
<evidence type="ECO:0000313" key="4">
    <source>
        <dbReference type="Proteomes" id="UP000266178"/>
    </source>
</evidence>
<dbReference type="EMBL" id="QWLB01000016">
    <property type="protein sequence ID" value="RIH92632.1"/>
    <property type="molecule type" value="Genomic_DNA"/>
</dbReference>
<organism evidence="3 4">
    <name type="scientific">Meiothermus granaticius NBRC 107808</name>
    <dbReference type="NCBI Taxonomy" id="1227551"/>
    <lineage>
        <taxon>Bacteria</taxon>
        <taxon>Thermotogati</taxon>
        <taxon>Deinococcota</taxon>
        <taxon>Deinococci</taxon>
        <taxon>Thermales</taxon>
        <taxon>Thermaceae</taxon>
        <taxon>Meiothermus</taxon>
    </lineage>
</organism>
<proteinExistence type="predicted"/>
<protein>
    <submittedName>
        <fullName evidence="3">Guanyl-specific ribonuclease St</fullName>
        <ecNumber evidence="3">3.1.27.3</ecNumber>
    </submittedName>
</protein>
<dbReference type="RefSeq" id="WP_119356911.1">
    <property type="nucleotide sequence ID" value="NZ_BJXM01000012.1"/>
</dbReference>
<dbReference type="Proteomes" id="UP000266178">
    <property type="component" value="Unassembled WGS sequence"/>
</dbReference>
<dbReference type="SUPFAM" id="SSF53933">
    <property type="entry name" value="Microbial ribonucleases"/>
    <property type="match status" value="1"/>
</dbReference>
<dbReference type="InterPro" id="IPR000026">
    <property type="entry name" value="N1-like"/>
</dbReference>
<dbReference type="AlphaFoldDB" id="A0A399FCB3"/>
<evidence type="ECO:0000256" key="2">
    <source>
        <dbReference type="ARBA" id="ARBA00022801"/>
    </source>
</evidence>
<comment type="caution">
    <text evidence="3">The sequence shown here is derived from an EMBL/GenBank/DDBJ whole genome shotgun (WGS) entry which is preliminary data.</text>
</comment>
<sequence length="135" mass="15257">MQRVWVSFLLAALMLLGFLYLRNQPPSPLPTSSSSLIVHGVRVYDLNGRLAYQGDVDLGPVLERVARGERDPHRDDGTVFANREGRLPAQPRGYYREYVVRTPGLSSVGPQRLVIGAKGEVYYTPDHYNTFIRVR</sequence>
<dbReference type="GO" id="GO:0004521">
    <property type="term" value="F:RNA endonuclease activity"/>
    <property type="evidence" value="ECO:0007669"/>
    <property type="project" value="InterPro"/>
</dbReference>
<dbReference type="Gene3D" id="3.10.450.30">
    <property type="entry name" value="Microbial ribonucleases"/>
    <property type="match status" value="1"/>
</dbReference>
<accession>A0A399FCB3</accession>
<gene>
    <name evidence="3" type="ORF">Mgrana_01409</name>
</gene>
<dbReference type="InterPro" id="IPR016191">
    <property type="entry name" value="Ribonuclease/ribotoxin"/>
</dbReference>
<keyword evidence="1" id="KW-0540">Nuclease</keyword>
<dbReference type="EC" id="3.1.27.3" evidence="3"/>
<keyword evidence="2 3" id="KW-0378">Hydrolase</keyword>
<reference evidence="3 4" key="1">
    <citation type="submission" date="2018-08" db="EMBL/GenBank/DDBJ databases">
        <title>Meiothermus granaticius genome AF-68 sequencing project.</title>
        <authorList>
            <person name="Da Costa M.S."/>
            <person name="Albuquerque L."/>
            <person name="Raposo P."/>
            <person name="Froufe H.J.C."/>
            <person name="Barroso C.S."/>
            <person name="Egas C."/>
        </authorList>
    </citation>
    <scope>NUCLEOTIDE SEQUENCE [LARGE SCALE GENOMIC DNA]</scope>
    <source>
        <strain evidence="3 4">AF-68</strain>
    </source>
</reference>
<evidence type="ECO:0000313" key="3">
    <source>
        <dbReference type="EMBL" id="RIH92632.1"/>
    </source>
</evidence>
<dbReference type="GO" id="GO:0016787">
    <property type="term" value="F:hydrolase activity"/>
    <property type="evidence" value="ECO:0007669"/>
    <property type="project" value="UniProtKB-KW"/>
</dbReference>
<dbReference type="Pfam" id="PF00545">
    <property type="entry name" value="Ribonuclease"/>
    <property type="match status" value="1"/>
</dbReference>
<keyword evidence="4" id="KW-1185">Reference proteome</keyword>
<dbReference type="GO" id="GO:0003723">
    <property type="term" value="F:RNA binding"/>
    <property type="evidence" value="ECO:0007669"/>
    <property type="project" value="InterPro"/>
</dbReference>
<dbReference type="OrthoDB" id="6225685at2"/>
<name>A0A399FCB3_9DEIN</name>